<evidence type="ECO:0000256" key="9">
    <source>
        <dbReference type="ARBA" id="ARBA00023121"/>
    </source>
</evidence>
<dbReference type="PANTHER" id="PTHR46980:SF2">
    <property type="entry name" value="TRICALBIN-1-RELATED"/>
    <property type="match status" value="1"/>
</dbReference>
<evidence type="ECO:0000256" key="4">
    <source>
        <dbReference type="ARBA" id="ARBA00022692"/>
    </source>
</evidence>
<evidence type="ECO:0000256" key="1">
    <source>
        <dbReference type="ARBA" id="ARBA00004586"/>
    </source>
</evidence>
<dbReference type="Proteomes" id="UP000009328">
    <property type="component" value="Unassembled WGS sequence"/>
</dbReference>
<dbReference type="InterPro" id="IPR000008">
    <property type="entry name" value="C2_dom"/>
</dbReference>
<dbReference type="InterPro" id="IPR052455">
    <property type="entry name" value="Tricalbin_domain"/>
</dbReference>
<comment type="caution">
    <text evidence="15">The sequence shown here is derived from an EMBL/GenBank/DDBJ whole genome shotgun (WGS) entry which is preliminary data.</text>
</comment>
<proteinExistence type="predicted"/>
<accession>K0KQ54</accession>
<gene>
    <name evidence="15" type="primary">TCB2</name>
    <name evidence="15" type="ORF">BN7_4757</name>
</gene>
<dbReference type="InterPro" id="IPR056910">
    <property type="entry name" value="TCB1-3_C2"/>
</dbReference>
<dbReference type="InterPro" id="IPR017147">
    <property type="entry name" value="Tricalbin"/>
</dbReference>
<keyword evidence="6" id="KW-0256">Endoplasmic reticulum</keyword>
<feature type="domain" description="SMP-LTD" evidence="14">
    <location>
        <begin position="157"/>
        <end position="360"/>
    </location>
</feature>
<dbReference type="PROSITE" id="PS51847">
    <property type="entry name" value="SMP"/>
    <property type="match status" value="1"/>
</dbReference>
<keyword evidence="5" id="KW-0677">Repeat</keyword>
<evidence type="ECO:0000313" key="16">
    <source>
        <dbReference type="Proteomes" id="UP000009328"/>
    </source>
</evidence>
<dbReference type="Pfam" id="PF25669">
    <property type="entry name" value="SMP_MUG190-like"/>
    <property type="match status" value="1"/>
</dbReference>
<dbReference type="InterPro" id="IPR031468">
    <property type="entry name" value="SMP_LBD"/>
</dbReference>
<feature type="region of interest" description="Disordered" evidence="11">
    <location>
        <begin position="1"/>
        <end position="48"/>
    </location>
</feature>
<keyword evidence="7 12" id="KW-1133">Transmembrane helix</keyword>
<evidence type="ECO:0000256" key="11">
    <source>
        <dbReference type="SAM" id="MobiDB-lite"/>
    </source>
</evidence>
<evidence type="ECO:0000256" key="8">
    <source>
        <dbReference type="ARBA" id="ARBA00023055"/>
    </source>
</evidence>
<keyword evidence="3" id="KW-0597">Phosphoprotein</keyword>
<dbReference type="AlphaFoldDB" id="K0KQ54"/>
<evidence type="ECO:0000256" key="5">
    <source>
        <dbReference type="ARBA" id="ARBA00022737"/>
    </source>
</evidence>
<dbReference type="InterPro" id="IPR035892">
    <property type="entry name" value="C2_domain_sf"/>
</dbReference>
<protein>
    <submittedName>
        <fullName evidence="15">Tricalbin-2</fullName>
    </submittedName>
</protein>
<evidence type="ECO:0000256" key="3">
    <source>
        <dbReference type="ARBA" id="ARBA00022553"/>
    </source>
</evidence>
<dbReference type="GO" id="GO:0061817">
    <property type="term" value="P:endoplasmic reticulum-plasma membrane tethering"/>
    <property type="evidence" value="ECO:0007669"/>
    <property type="project" value="InterPro"/>
</dbReference>
<dbReference type="PROSITE" id="PS50004">
    <property type="entry name" value="C2"/>
    <property type="match status" value="4"/>
</dbReference>
<dbReference type="EMBL" id="CAIF01000183">
    <property type="protein sequence ID" value="CCH45176.1"/>
    <property type="molecule type" value="Genomic_DNA"/>
</dbReference>
<dbReference type="SMART" id="SM00239">
    <property type="entry name" value="C2"/>
    <property type="match status" value="4"/>
</dbReference>
<sequence length="1171" mass="129969">MASAQADVIKKATPLTSDPNATSKNLDPAKLKEAEELAEKEKRDPVPATSVGWKQIGEWEEKDSLTLDDELMDLATPTLLDSYLPDHLYGDWFHSVGLLIGAGLLSWIVGRFNFSIAPVFFITLAASVYYRASIKKYRGVVRDGLQREFTIKHVENDYETMDWLNTFLDKYWIYLEPSVSQIVTEQVNPILASNEGIPPFVSAIWIDQFTAGIKPPRIDFVKTLDIPKDDVVVMDWSFSFTPHATADSSAKQLKNYVNQRVVVKATLFGITIPVVVENVAFKAWARVRIRMTTKFPHFETVNVQMMEPPQFDFISKLLGESIFNWEVLSFPGLYPFINEMIKKFAGPMVFQPFSFQLNVPQLLSGSNTSIGILALRIKSAKGLKAADRVLGNTVDPYLTFNFYGKEVLAKTKTILDTLTPTWNETVFVLVGSFTEPLIITGYDWNEDRKDKNIGSLQIDLNDVSDKRNAKNQVGQFLRNNKPCGELLYDYEFFPTLEESTLPDGSTEPPPDLNTGLAKIELSEVRNIRNDGKLSSYTELYFNNELVKTTPVSKNTDNPTFSIPFETIITDRRKSRIKVLVKDPKGKLISASIQTLNDLIDRTEIDSEWIPFSKGDGEFKITTNYKSVSLRDAPGAGGYTEPIGVVRVLLNKGEGLRNLEKIGKSDPYARLLVNGKIRARTDFIPDSLDPVWDEALYVPVTSPNQKLTIEVMDAEKNKNDRTLGSFNVKTNDIIERGEDDKYVEFVDKELRTGRLVHKKGPKGTVTYALSFYPITPVKTLEDIKEEQEAKDKKEAEKLKKAEEEAKSGKKPESKPSSKDSSDSKNAEETVEEDEDFNETNKIQLSLPELLTYNTGVFVFTVLSGDYSSTNSYLQVFLNGHGHPDHVSPEVKTKKVTSPFSGDALVPELEWANVTFRLVKDAKNNREDESIAESTLPVLSLLKNSYHEPQTLTLTGMGTNKLLIQTQWLPVEVSKLPPADLITNSGQLSLEIISANNLLSADSNGKSDPFIKAYLPQEEDPFYKTKTIKKTLDPVWNEKTNLEITNRVNTVIDFRIADWDFGAGQDDKLGDAYFDLADIDPINPAEYDVPVKGPKGEDGGVLHVKTSFRPGYIVKVNSQSTNIGAAGLNAVGSGIGAGIGAGGKVVGGVAGGVGGGLGKVKGAIFGKKKGGDE</sequence>
<dbReference type="GO" id="GO:0071944">
    <property type="term" value="C:cell periphery"/>
    <property type="evidence" value="ECO:0007669"/>
    <property type="project" value="UniProtKB-ARBA"/>
</dbReference>
<dbReference type="InterPro" id="IPR037762">
    <property type="entry name" value="C2C_Tricalbin"/>
</dbReference>
<dbReference type="HOGENOM" id="CLU_001661_1_1_1"/>
<dbReference type="GO" id="GO:0008289">
    <property type="term" value="F:lipid binding"/>
    <property type="evidence" value="ECO:0007669"/>
    <property type="project" value="UniProtKB-KW"/>
</dbReference>
<feature type="compositionally biased region" description="Basic and acidic residues" evidence="11">
    <location>
        <begin position="784"/>
        <end position="826"/>
    </location>
</feature>
<dbReference type="GO" id="GO:0006869">
    <property type="term" value="P:lipid transport"/>
    <property type="evidence" value="ECO:0007669"/>
    <property type="project" value="UniProtKB-KW"/>
</dbReference>
<evidence type="ECO:0000259" key="13">
    <source>
        <dbReference type="PROSITE" id="PS50004"/>
    </source>
</evidence>
<dbReference type="CDD" id="cd04045">
    <property type="entry name" value="C2C_Tricalbin-like"/>
    <property type="match status" value="1"/>
</dbReference>
<feature type="domain" description="C2" evidence="13">
    <location>
        <begin position="621"/>
        <end position="742"/>
    </location>
</feature>
<feature type="compositionally biased region" description="Acidic residues" evidence="11">
    <location>
        <begin position="827"/>
        <end position="836"/>
    </location>
</feature>
<evidence type="ECO:0000313" key="15">
    <source>
        <dbReference type="EMBL" id="CCH45176.1"/>
    </source>
</evidence>
<keyword evidence="10 12" id="KW-0472">Membrane</keyword>
<keyword evidence="9" id="KW-0446">Lipid-binding</keyword>
<dbReference type="InterPro" id="IPR037756">
    <property type="entry name" value="C2D_Tricalbin"/>
</dbReference>
<dbReference type="eggNOG" id="KOG1012">
    <property type="taxonomic scope" value="Eukaryota"/>
</dbReference>
<feature type="compositionally biased region" description="Polar residues" evidence="11">
    <location>
        <begin position="14"/>
        <end position="25"/>
    </location>
</feature>
<dbReference type="PANTHER" id="PTHR46980">
    <property type="entry name" value="TRICALBIN-1-RELATED"/>
    <property type="match status" value="1"/>
</dbReference>
<feature type="region of interest" description="Disordered" evidence="11">
    <location>
        <begin position="784"/>
        <end position="837"/>
    </location>
</feature>
<dbReference type="InParanoid" id="K0KQ54"/>
<dbReference type="InterPro" id="IPR037761">
    <property type="entry name" value="C2A_Tricalbin"/>
</dbReference>
<feature type="domain" description="C2" evidence="13">
    <location>
        <begin position="351"/>
        <end position="474"/>
    </location>
</feature>
<dbReference type="GO" id="GO:0005789">
    <property type="term" value="C:endoplasmic reticulum membrane"/>
    <property type="evidence" value="ECO:0007669"/>
    <property type="project" value="UniProtKB-SubCell"/>
</dbReference>
<evidence type="ECO:0000259" key="14">
    <source>
        <dbReference type="PROSITE" id="PS51847"/>
    </source>
</evidence>
<organism evidence="15 16">
    <name type="scientific">Wickerhamomyces ciferrii (strain ATCC 14091 / BCRC 22168 / CBS 111 / JCM 3599 / NBRC 0793 / NRRL Y-1031 F-60-10)</name>
    <name type="common">Yeast</name>
    <name type="synonym">Pichia ciferrii</name>
    <dbReference type="NCBI Taxonomy" id="1206466"/>
    <lineage>
        <taxon>Eukaryota</taxon>
        <taxon>Fungi</taxon>
        <taxon>Dikarya</taxon>
        <taxon>Ascomycota</taxon>
        <taxon>Saccharomycotina</taxon>
        <taxon>Saccharomycetes</taxon>
        <taxon>Phaffomycetales</taxon>
        <taxon>Wickerhamomycetaceae</taxon>
        <taxon>Wickerhamomyces</taxon>
    </lineage>
</organism>
<dbReference type="CDD" id="cd04052">
    <property type="entry name" value="C2B_Tricalbin-like"/>
    <property type="match status" value="1"/>
</dbReference>
<evidence type="ECO:0000256" key="2">
    <source>
        <dbReference type="ARBA" id="ARBA00022448"/>
    </source>
</evidence>
<feature type="domain" description="C2" evidence="13">
    <location>
        <begin position="498"/>
        <end position="619"/>
    </location>
</feature>
<evidence type="ECO:0000256" key="12">
    <source>
        <dbReference type="SAM" id="Phobius"/>
    </source>
</evidence>
<keyword evidence="4 12" id="KW-0812">Transmembrane</keyword>
<dbReference type="InterPro" id="IPR037765">
    <property type="entry name" value="C2B_Tricalbin"/>
</dbReference>
<dbReference type="CDD" id="cd21678">
    <property type="entry name" value="SMP_TCB"/>
    <property type="match status" value="1"/>
</dbReference>
<keyword evidence="8" id="KW-0445">Lipid transport</keyword>
<feature type="compositionally biased region" description="Basic and acidic residues" evidence="11">
    <location>
        <begin position="27"/>
        <end position="45"/>
    </location>
</feature>
<evidence type="ECO:0000256" key="10">
    <source>
        <dbReference type="ARBA" id="ARBA00023136"/>
    </source>
</evidence>
<dbReference type="Gene3D" id="2.60.40.150">
    <property type="entry name" value="C2 domain"/>
    <property type="match status" value="4"/>
</dbReference>
<evidence type="ECO:0000256" key="7">
    <source>
        <dbReference type="ARBA" id="ARBA00022989"/>
    </source>
</evidence>
<feature type="transmembrane region" description="Helical" evidence="12">
    <location>
        <begin position="92"/>
        <end position="109"/>
    </location>
</feature>
<dbReference type="Pfam" id="PF24920">
    <property type="entry name" value="C2_TCB1"/>
    <property type="match status" value="1"/>
</dbReference>
<feature type="transmembrane region" description="Helical" evidence="12">
    <location>
        <begin position="115"/>
        <end position="132"/>
    </location>
</feature>
<dbReference type="CDD" id="cd04044">
    <property type="entry name" value="C2A_Tricalbin-like"/>
    <property type="match status" value="1"/>
</dbReference>
<feature type="domain" description="C2" evidence="13">
    <location>
        <begin position="965"/>
        <end position="1087"/>
    </location>
</feature>
<reference evidence="15 16" key="1">
    <citation type="journal article" date="2012" name="Eukaryot. Cell">
        <title>Draft genome sequence of Wickerhamomyces ciferrii NRRL Y-1031 F-60-10.</title>
        <authorList>
            <person name="Schneider J."/>
            <person name="Andrea H."/>
            <person name="Blom J."/>
            <person name="Jaenicke S."/>
            <person name="Ruckert C."/>
            <person name="Schorsch C."/>
            <person name="Szczepanowski R."/>
            <person name="Farwick M."/>
            <person name="Goesmann A."/>
            <person name="Puhler A."/>
            <person name="Schaffer S."/>
            <person name="Tauch A."/>
            <person name="Kohler T."/>
            <person name="Brinkrolf K."/>
        </authorList>
    </citation>
    <scope>NUCLEOTIDE SEQUENCE [LARGE SCALE GENOMIC DNA]</scope>
    <source>
        <strain evidence="16">ATCC 14091 / BCRC 22168 / CBS 111 / JCM 3599 / NBRC 0793 / NRRL Y-1031 F-60-10</strain>
    </source>
</reference>
<evidence type="ECO:0000256" key="6">
    <source>
        <dbReference type="ARBA" id="ARBA00022824"/>
    </source>
</evidence>
<keyword evidence="2" id="KW-0813">Transport</keyword>
<comment type="subcellular location">
    <subcellularLocation>
        <location evidence="1">Endoplasmic reticulum membrane</location>
    </subcellularLocation>
</comment>
<dbReference type="SUPFAM" id="SSF49562">
    <property type="entry name" value="C2 domain (Calcium/lipid-binding domain, CaLB)"/>
    <property type="match status" value="4"/>
</dbReference>
<dbReference type="PIRSF" id="PIRSF037232">
    <property type="entry name" value="Tricalbin"/>
    <property type="match status" value="1"/>
</dbReference>
<name>K0KQ54_WICCF</name>
<dbReference type="Pfam" id="PF00168">
    <property type="entry name" value="C2"/>
    <property type="match status" value="4"/>
</dbReference>
<dbReference type="CDD" id="cd04040">
    <property type="entry name" value="C2D_Tricalbin-like"/>
    <property type="match status" value="1"/>
</dbReference>
<dbReference type="STRING" id="1206466.K0KQ54"/>
<dbReference type="FunCoup" id="K0KQ54">
    <property type="interactions" value="208"/>
</dbReference>
<keyword evidence="16" id="KW-1185">Reference proteome</keyword>